<dbReference type="VEuPathDB" id="VectorBase:PPAI010451"/>
<dbReference type="AlphaFoldDB" id="A0A1B0DPL5"/>
<dbReference type="GO" id="GO:0000480">
    <property type="term" value="P:endonucleolytic cleavage in 5'-ETS of tricistronic rRNA transcript (SSU-rRNA, 5.8S rRNA, LSU-rRNA)"/>
    <property type="evidence" value="ECO:0007669"/>
    <property type="project" value="TreeGrafter"/>
</dbReference>
<name>A0A1B0DPL5_PHLPP</name>
<dbReference type="GO" id="GO:0030688">
    <property type="term" value="C:preribosome, small subunit precursor"/>
    <property type="evidence" value="ECO:0007669"/>
    <property type="project" value="TreeGrafter"/>
</dbReference>
<sequence length="349" mass="39590">MGILTVLREASNDESKELLATNVLEQTKGREIVLSSHQIASKVIENLLEFCSDETLGEYQEAFKADIRSLCLNGFSSHVLQKLISISAMRYLTKNSVEDEPPEKKIKTEDGIPLGILSKSKSFVETCSKFLLNNLEEFVWDSYANHVIRTCLTTLSGRILEEKVSIPGEWTEIFKEYVARLRDWPFFADFPYQELTSGLLQFLIQALARVDKNTLKSIGGFFTEPNTSETPQESPSKLHKLFSTESSIRFLEVLISVAGNKLFTKIFLRLFQGNFKELSLLKSANFSVQKLLDNMKNKDDFNICFTELEPHFAEILQTGHTGIILALCLACKRLEINQNQFIKVGLPKN</sequence>
<dbReference type="PANTHER" id="PTHR13102">
    <property type="entry name" value="NUCLEOLAR PROTEIN 9"/>
    <property type="match status" value="1"/>
</dbReference>
<dbReference type="EMBL" id="AJVK01018375">
    <property type="status" value="NOT_ANNOTATED_CDS"/>
    <property type="molecule type" value="Genomic_DNA"/>
</dbReference>
<dbReference type="InterPro" id="IPR016024">
    <property type="entry name" value="ARM-type_fold"/>
</dbReference>
<dbReference type="InterPro" id="IPR040000">
    <property type="entry name" value="NOP9"/>
</dbReference>
<dbReference type="Pfam" id="PF22493">
    <property type="entry name" value="PUF_NOP9"/>
    <property type="match status" value="2"/>
</dbReference>
<dbReference type="GO" id="GO:0000056">
    <property type="term" value="P:ribosomal small subunit export from nucleus"/>
    <property type="evidence" value="ECO:0007669"/>
    <property type="project" value="TreeGrafter"/>
</dbReference>
<dbReference type="GO" id="GO:0000472">
    <property type="term" value="P:endonucleolytic cleavage to generate mature 5'-end of SSU-rRNA from (SSU-rRNA, 5.8S rRNA, LSU-rRNA)"/>
    <property type="evidence" value="ECO:0007669"/>
    <property type="project" value="TreeGrafter"/>
</dbReference>
<accession>A0A1B0DPL5</accession>
<organism evidence="1 2">
    <name type="scientific">Phlebotomus papatasi</name>
    <name type="common">Sandfly</name>
    <dbReference type="NCBI Taxonomy" id="29031"/>
    <lineage>
        <taxon>Eukaryota</taxon>
        <taxon>Metazoa</taxon>
        <taxon>Ecdysozoa</taxon>
        <taxon>Arthropoda</taxon>
        <taxon>Hexapoda</taxon>
        <taxon>Insecta</taxon>
        <taxon>Pterygota</taxon>
        <taxon>Neoptera</taxon>
        <taxon>Endopterygota</taxon>
        <taxon>Diptera</taxon>
        <taxon>Nematocera</taxon>
        <taxon>Psychodoidea</taxon>
        <taxon>Psychodidae</taxon>
        <taxon>Phlebotomus</taxon>
        <taxon>Phlebotomus</taxon>
    </lineage>
</organism>
<dbReference type="GO" id="GO:0030686">
    <property type="term" value="C:90S preribosome"/>
    <property type="evidence" value="ECO:0007669"/>
    <property type="project" value="TreeGrafter"/>
</dbReference>
<dbReference type="Gene3D" id="1.25.10.10">
    <property type="entry name" value="Leucine-rich Repeat Variant"/>
    <property type="match status" value="2"/>
</dbReference>
<proteinExistence type="predicted"/>
<reference evidence="1" key="1">
    <citation type="submission" date="2022-08" db="UniProtKB">
        <authorList>
            <consortium name="EnsemblMetazoa"/>
        </authorList>
    </citation>
    <scope>IDENTIFICATION</scope>
    <source>
        <strain evidence="1">Israel</strain>
    </source>
</reference>
<dbReference type="Proteomes" id="UP000092462">
    <property type="component" value="Unassembled WGS sequence"/>
</dbReference>
<dbReference type="InterPro" id="IPR001313">
    <property type="entry name" value="Pumilio_RNA-bd_rpt"/>
</dbReference>
<protein>
    <submittedName>
        <fullName evidence="1">Uncharacterized protein</fullName>
    </submittedName>
</protein>
<evidence type="ECO:0000313" key="1">
    <source>
        <dbReference type="EnsemblMetazoa" id="PPAI010451-PA"/>
    </source>
</evidence>
<dbReference type="GO" id="GO:0005730">
    <property type="term" value="C:nucleolus"/>
    <property type="evidence" value="ECO:0007669"/>
    <property type="project" value="TreeGrafter"/>
</dbReference>
<dbReference type="SMART" id="SM00025">
    <property type="entry name" value="Pumilio"/>
    <property type="match status" value="4"/>
</dbReference>
<evidence type="ECO:0000313" key="2">
    <source>
        <dbReference type="Proteomes" id="UP000092462"/>
    </source>
</evidence>
<dbReference type="EnsemblMetazoa" id="PPAI010451-RA">
    <property type="protein sequence ID" value="PPAI010451-PA"/>
    <property type="gene ID" value="PPAI010451"/>
</dbReference>
<dbReference type="VEuPathDB" id="VectorBase:PPAPM1_005678"/>
<keyword evidence="2" id="KW-1185">Reference proteome</keyword>
<dbReference type="SUPFAM" id="SSF48371">
    <property type="entry name" value="ARM repeat"/>
    <property type="match status" value="1"/>
</dbReference>
<dbReference type="PANTHER" id="PTHR13102:SF0">
    <property type="entry name" value="NUCLEOLAR PROTEIN 9"/>
    <property type="match status" value="1"/>
</dbReference>
<dbReference type="GO" id="GO:0000447">
    <property type="term" value="P:endonucleolytic cleavage in ITS1 to separate SSU-rRNA from 5.8S rRNA and LSU-rRNA from tricistronic rRNA transcript (SSU-rRNA, 5.8S rRNA, LSU-rRNA)"/>
    <property type="evidence" value="ECO:0007669"/>
    <property type="project" value="TreeGrafter"/>
</dbReference>
<dbReference type="InterPro" id="IPR011989">
    <property type="entry name" value="ARM-like"/>
</dbReference>
<dbReference type="GO" id="GO:0003723">
    <property type="term" value="F:RNA binding"/>
    <property type="evidence" value="ECO:0007669"/>
    <property type="project" value="InterPro"/>
</dbReference>